<evidence type="ECO:0000313" key="3">
    <source>
        <dbReference type="Proteomes" id="UP000504628"/>
    </source>
</evidence>
<reference evidence="4" key="1">
    <citation type="submission" date="2025-08" db="UniProtKB">
        <authorList>
            <consortium name="RefSeq"/>
        </authorList>
    </citation>
    <scope>IDENTIFICATION</scope>
    <source>
        <tissue evidence="4">Muscle</tissue>
    </source>
</reference>
<feature type="compositionally biased region" description="Low complexity" evidence="1">
    <location>
        <begin position="38"/>
        <end position="71"/>
    </location>
</feature>
<protein>
    <submittedName>
        <fullName evidence="4">Melanoma-associated antigen B2-like</fullName>
    </submittedName>
</protein>
<feature type="region of interest" description="Disordered" evidence="1">
    <location>
        <begin position="315"/>
        <end position="343"/>
    </location>
</feature>
<dbReference type="FunFam" id="1.10.10.1210:FF:000001">
    <property type="entry name" value="melanoma-associated antigen D1"/>
    <property type="match status" value="1"/>
</dbReference>
<dbReference type="InParanoid" id="A0A6J2MGM1"/>
<name>A0A6J2MGM1_9CHIR</name>
<feature type="region of interest" description="Disordered" evidence="1">
    <location>
        <begin position="1"/>
        <end position="71"/>
    </location>
</feature>
<dbReference type="GO" id="GO:0000122">
    <property type="term" value="P:negative regulation of transcription by RNA polymerase II"/>
    <property type="evidence" value="ECO:0007669"/>
    <property type="project" value="TreeGrafter"/>
</dbReference>
<dbReference type="Gene3D" id="1.10.10.1200">
    <property type="entry name" value="MAGE homology domain, winged helix WH1 motif"/>
    <property type="match status" value="1"/>
</dbReference>
<dbReference type="SMART" id="SM01392">
    <property type="entry name" value="MAGE_N"/>
    <property type="match status" value="1"/>
</dbReference>
<dbReference type="Proteomes" id="UP000504628">
    <property type="component" value="Chromosome X"/>
</dbReference>
<dbReference type="RefSeq" id="XP_028379232.1">
    <property type="nucleotide sequence ID" value="XM_028523431.1"/>
</dbReference>
<feature type="compositionally biased region" description="Low complexity" evidence="1">
    <location>
        <begin position="319"/>
        <end position="329"/>
    </location>
</feature>
<proteinExistence type="predicted"/>
<dbReference type="InterPro" id="IPR002190">
    <property type="entry name" value="MHD_dom"/>
</dbReference>
<dbReference type="GeneID" id="114505613"/>
<dbReference type="OrthoDB" id="205198at2759"/>
<dbReference type="AlphaFoldDB" id="A0A6J2MGM1"/>
<sequence>MPRGHKSKLRAQEKRRQNRAEAQSLKSTEAATGEDAEATCSSSSVLAGAPSSATGAGPLQTPSSAPATTSAAAGVSCKRSAGKAKGHVWKSKSSSQASPSPESFALDILTQKASHLVDYLLNQYQMKEVMRKADMLKIVHKWYRKDFPEILKKACVHLDLVYGLELKEGKPTGNFYTLVDNQGDTSDGNLSRAWRFPIRGLLMPLLGMIFLNGNRASEEELWEFLNAMGVYDGMCHFIFGEPRKLIAQDLVQEEYLVYQQVPNSDPPCYEFLWGPRAHAETSKMKILEFVAKMNDKGPDAFPGYYEEALKDEEERARAALKASSPSKASGDPRPASSHYPQPE</sequence>
<dbReference type="InterPro" id="IPR041898">
    <property type="entry name" value="MAGE_WH1"/>
</dbReference>
<dbReference type="Gene3D" id="1.10.10.1210">
    <property type="entry name" value="MAGE homology domain, winged helix WH2 motif"/>
    <property type="match status" value="1"/>
</dbReference>
<dbReference type="PANTHER" id="PTHR11736">
    <property type="entry name" value="MELANOMA-ASSOCIATED ANTIGEN MAGE ANTIGEN"/>
    <property type="match status" value="1"/>
</dbReference>
<dbReference type="PANTHER" id="PTHR11736:SF14">
    <property type="entry name" value="NSE3 HOMOLOG, SMC5-SMC6 COMPLEX COMPONENT"/>
    <property type="match status" value="1"/>
</dbReference>
<dbReference type="SMART" id="SM01373">
    <property type="entry name" value="MAGE"/>
    <property type="match status" value="1"/>
</dbReference>
<dbReference type="KEGG" id="pdic:114505613"/>
<dbReference type="Pfam" id="PF01454">
    <property type="entry name" value="MAGE"/>
    <property type="match status" value="1"/>
</dbReference>
<feature type="domain" description="MAGE" evidence="2">
    <location>
        <begin position="109"/>
        <end position="308"/>
    </location>
</feature>
<dbReference type="Pfam" id="PF12440">
    <property type="entry name" value="MAGE_N"/>
    <property type="match status" value="1"/>
</dbReference>
<feature type="compositionally biased region" description="Basic and acidic residues" evidence="1">
    <location>
        <begin position="10"/>
        <end position="19"/>
    </location>
</feature>
<dbReference type="InterPro" id="IPR021072">
    <property type="entry name" value="MAGE_N"/>
</dbReference>
<dbReference type="InterPro" id="IPR037445">
    <property type="entry name" value="MAGE"/>
</dbReference>
<keyword evidence="3" id="KW-1185">Reference proteome</keyword>
<dbReference type="InterPro" id="IPR041899">
    <property type="entry name" value="MAGE_WH2"/>
</dbReference>
<organism evidence="3 4">
    <name type="scientific">Phyllostomus discolor</name>
    <name type="common">pale spear-nosed bat</name>
    <dbReference type="NCBI Taxonomy" id="89673"/>
    <lineage>
        <taxon>Eukaryota</taxon>
        <taxon>Metazoa</taxon>
        <taxon>Chordata</taxon>
        <taxon>Craniata</taxon>
        <taxon>Vertebrata</taxon>
        <taxon>Euteleostomi</taxon>
        <taxon>Mammalia</taxon>
        <taxon>Eutheria</taxon>
        <taxon>Laurasiatheria</taxon>
        <taxon>Chiroptera</taxon>
        <taxon>Yangochiroptera</taxon>
        <taxon>Phyllostomidae</taxon>
        <taxon>Phyllostominae</taxon>
        <taxon>Phyllostomus</taxon>
    </lineage>
</organism>
<gene>
    <name evidence="4" type="primary">LOC114505613</name>
</gene>
<dbReference type="FunFam" id="1.10.10.1200:FF:000007">
    <property type="entry name" value="Melanoma-associated antigen C2"/>
    <property type="match status" value="1"/>
</dbReference>
<evidence type="ECO:0000256" key="1">
    <source>
        <dbReference type="SAM" id="MobiDB-lite"/>
    </source>
</evidence>
<evidence type="ECO:0000313" key="4">
    <source>
        <dbReference type="RefSeq" id="XP_028379232.1"/>
    </source>
</evidence>
<dbReference type="PROSITE" id="PS50838">
    <property type="entry name" value="MAGE"/>
    <property type="match status" value="1"/>
</dbReference>
<evidence type="ECO:0000259" key="2">
    <source>
        <dbReference type="PROSITE" id="PS50838"/>
    </source>
</evidence>
<dbReference type="GO" id="GO:0005634">
    <property type="term" value="C:nucleus"/>
    <property type="evidence" value="ECO:0007669"/>
    <property type="project" value="TreeGrafter"/>
</dbReference>
<dbReference type="FunCoup" id="A0A6J2MGM1">
    <property type="interactions" value="122"/>
</dbReference>
<accession>A0A6J2MGM1</accession>